<name>A0A4Y7TMB3_COPMI</name>
<sequence>MADSTAPTYGAVAELLDPIHRQGSDNGVNEIHNYYYGPVHHIGTVANAAIGPNHGTITQNVHTATQPVAGPSAQPGLAGVTFLLNPIHDAAAPPDSACLPGTRKRVLKQIQSWVDGSLLFRKPHIMWSAIAQAIADDFAQKGRLAASFFFFRQAGDRNNVSSQVAAAIPGAAHIIESAVRANPGLATPACSLAAQFQQLIYNPIKGSKWVKMGAALRNGGYLIVLDGLDECNDREEVAALIQHMLEFFQKEPRFPLKFLITSRVEQHIHQQLRSSIQVQLLNLVDHTSDADISAALDARVEMAKRTRVLSCEARFLRSMSSMSSSCSQICTPSCRSQMMTTPLSPSGTLPSTIFSPRKGRSGSFFANPTHHNHLASACIPLVLHPFLVSAEPVILHCRESLLTPRTAGCINGVPDDVLDSLYKAILTSVQSTPHFLEVTRIIALARGGICVAEIAELSGITILDTLVILRSLQGIVQVPASDMTPVTLWHASIRNFLRSEARSGPFFTSAMHHQQLANRLYHGKKFVHRFLFQSGIELPPDEVDGSFAHLRSICPALHDVVMATYINIEHDFFDTTSAGDRQFCSTLGTILHHLLPNKIGLVAIGANREFDRPLLAHSKRLFPQLTDPSHHINMVMCGVALLVRLKDSDDALVLHSRSDYPTGVACEYMFACWARHLALAIEGNPQHPAFNTTQPTRIPIAIRLTVVNHYELPVSLVERVGLNLGFAEKTVRDLVGPEALSPGNEWKWDIGYGPRAYIKNGAKSVTVFEVLNGLRGLFSCYRSACSHVMTRKCPFLP</sequence>
<dbReference type="InterPro" id="IPR056884">
    <property type="entry name" value="NPHP3-like_N"/>
</dbReference>
<keyword evidence="4" id="KW-1185">Reference proteome</keyword>
<gene>
    <name evidence="3" type="ORF">FA13DRAFT_1728122</name>
</gene>
<dbReference type="OrthoDB" id="4760524at2759"/>
<dbReference type="AlphaFoldDB" id="A0A4Y7TMB3"/>
<accession>A0A4Y7TMB3</accession>
<reference evidence="3 4" key="1">
    <citation type="journal article" date="2019" name="Nat. Ecol. Evol.">
        <title>Megaphylogeny resolves global patterns of mushroom evolution.</title>
        <authorList>
            <person name="Varga T."/>
            <person name="Krizsan K."/>
            <person name="Foldi C."/>
            <person name="Dima B."/>
            <person name="Sanchez-Garcia M."/>
            <person name="Sanchez-Ramirez S."/>
            <person name="Szollosi G.J."/>
            <person name="Szarkandi J.G."/>
            <person name="Papp V."/>
            <person name="Albert L."/>
            <person name="Andreopoulos W."/>
            <person name="Angelini C."/>
            <person name="Antonin V."/>
            <person name="Barry K.W."/>
            <person name="Bougher N.L."/>
            <person name="Buchanan P."/>
            <person name="Buyck B."/>
            <person name="Bense V."/>
            <person name="Catcheside P."/>
            <person name="Chovatia M."/>
            <person name="Cooper J."/>
            <person name="Damon W."/>
            <person name="Desjardin D."/>
            <person name="Finy P."/>
            <person name="Geml J."/>
            <person name="Haridas S."/>
            <person name="Hughes K."/>
            <person name="Justo A."/>
            <person name="Karasinski D."/>
            <person name="Kautmanova I."/>
            <person name="Kiss B."/>
            <person name="Kocsube S."/>
            <person name="Kotiranta H."/>
            <person name="LaButti K.M."/>
            <person name="Lechner B.E."/>
            <person name="Liimatainen K."/>
            <person name="Lipzen A."/>
            <person name="Lukacs Z."/>
            <person name="Mihaltcheva S."/>
            <person name="Morgado L.N."/>
            <person name="Niskanen T."/>
            <person name="Noordeloos M.E."/>
            <person name="Ohm R.A."/>
            <person name="Ortiz-Santana B."/>
            <person name="Ovrebo C."/>
            <person name="Racz N."/>
            <person name="Riley R."/>
            <person name="Savchenko A."/>
            <person name="Shiryaev A."/>
            <person name="Soop K."/>
            <person name="Spirin V."/>
            <person name="Szebenyi C."/>
            <person name="Tomsovsky M."/>
            <person name="Tulloss R.E."/>
            <person name="Uehling J."/>
            <person name="Grigoriev I.V."/>
            <person name="Vagvolgyi C."/>
            <person name="Papp T."/>
            <person name="Martin F.M."/>
            <person name="Miettinen O."/>
            <person name="Hibbett D.S."/>
            <person name="Nagy L.G."/>
        </authorList>
    </citation>
    <scope>NUCLEOTIDE SEQUENCE [LARGE SCALE GENOMIC DNA]</scope>
    <source>
        <strain evidence="3 4">FP101781</strain>
    </source>
</reference>
<dbReference type="Pfam" id="PF24883">
    <property type="entry name" value="NPHP3_N"/>
    <property type="match status" value="1"/>
</dbReference>
<evidence type="ECO:0000256" key="1">
    <source>
        <dbReference type="ARBA" id="ARBA00022737"/>
    </source>
</evidence>
<feature type="domain" description="Nephrocystin 3-like N-terminal" evidence="2">
    <location>
        <begin position="128"/>
        <end position="263"/>
    </location>
</feature>
<evidence type="ECO:0000313" key="4">
    <source>
        <dbReference type="Proteomes" id="UP000298030"/>
    </source>
</evidence>
<keyword evidence="1" id="KW-0677">Repeat</keyword>
<dbReference type="PANTHER" id="PTHR10039">
    <property type="entry name" value="AMELOGENIN"/>
    <property type="match status" value="1"/>
</dbReference>
<proteinExistence type="predicted"/>
<dbReference type="PANTHER" id="PTHR10039:SF14">
    <property type="entry name" value="NACHT DOMAIN-CONTAINING PROTEIN"/>
    <property type="match status" value="1"/>
</dbReference>
<evidence type="ECO:0000259" key="2">
    <source>
        <dbReference type="Pfam" id="PF24883"/>
    </source>
</evidence>
<comment type="caution">
    <text evidence="3">The sequence shown here is derived from an EMBL/GenBank/DDBJ whole genome shotgun (WGS) entry which is preliminary data.</text>
</comment>
<evidence type="ECO:0000313" key="3">
    <source>
        <dbReference type="EMBL" id="TEB35320.1"/>
    </source>
</evidence>
<dbReference type="EMBL" id="QPFP01000007">
    <property type="protein sequence ID" value="TEB35320.1"/>
    <property type="molecule type" value="Genomic_DNA"/>
</dbReference>
<dbReference type="Proteomes" id="UP000298030">
    <property type="component" value="Unassembled WGS sequence"/>
</dbReference>
<protein>
    <recommendedName>
        <fullName evidence="2">Nephrocystin 3-like N-terminal domain-containing protein</fullName>
    </recommendedName>
</protein>
<organism evidence="3 4">
    <name type="scientific">Coprinellus micaceus</name>
    <name type="common">Glistening ink-cap mushroom</name>
    <name type="synonym">Coprinus micaceus</name>
    <dbReference type="NCBI Taxonomy" id="71717"/>
    <lineage>
        <taxon>Eukaryota</taxon>
        <taxon>Fungi</taxon>
        <taxon>Dikarya</taxon>
        <taxon>Basidiomycota</taxon>
        <taxon>Agaricomycotina</taxon>
        <taxon>Agaricomycetes</taxon>
        <taxon>Agaricomycetidae</taxon>
        <taxon>Agaricales</taxon>
        <taxon>Agaricineae</taxon>
        <taxon>Psathyrellaceae</taxon>
        <taxon>Coprinellus</taxon>
    </lineage>
</organism>